<dbReference type="PANTHER" id="PTHR33921">
    <property type="entry name" value="CALVIN CYCLE PROTEIN CP12-2, CHLOROPLASTIC"/>
    <property type="match status" value="1"/>
</dbReference>
<feature type="domain" description="CP12" evidence="2">
    <location>
        <begin position="33"/>
        <end position="102"/>
    </location>
</feature>
<proteinExistence type="predicted"/>
<keyword evidence="1" id="KW-0175">Coiled coil</keyword>
<reference evidence="3" key="1">
    <citation type="submission" date="2024-07" db="EMBL/GenBank/DDBJ databases">
        <authorList>
            <person name="Kim Y.J."/>
            <person name="Jeong J.Y."/>
        </authorList>
    </citation>
    <scope>NUCLEOTIDE SEQUENCE</scope>
    <source>
        <strain evidence="3">GIHE-MW2</strain>
    </source>
</reference>
<sequence>MIQVLATKPQEVGVNLINEPLERNFEQERTRRLEANIQAAIAEARAISQEKGVTSRESAVAWDIVEELQAAACHRREQKQKTPFDRYCEENPSAIEALIYDL</sequence>
<evidence type="ECO:0000313" key="3">
    <source>
        <dbReference type="EMBL" id="XCM35629.1"/>
    </source>
</evidence>
<organism evidence="3">
    <name type="scientific">Planktothricoides raciborskii GIHE-MW2</name>
    <dbReference type="NCBI Taxonomy" id="2792601"/>
    <lineage>
        <taxon>Bacteria</taxon>
        <taxon>Bacillati</taxon>
        <taxon>Cyanobacteriota</taxon>
        <taxon>Cyanophyceae</taxon>
        <taxon>Oscillatoriophycideae</taxon>
        <taxon>Oscillatoriales</taxon>
        <taxon>Oscillatoriaceae</taxon>
        <taxon>Planktothricoides</taxon>
    </lineage>
</organism>
<dbReference type="Pfam" id="PF02672">
    <property type="entry name" value="CP12"/>
    <property type="match status" value="1"/>
</dbReference>
<accession>A0AAU8JA15</accession>
<dbReference type="SMART" id="SM01093">
    <property type="entry name" value="CP12"/>
    <property type="match status" value="1"/>
</dbReference>
<dbReference type="InterPro" id="IPR003823">
    <property type="entry name" value="CP12_dom"/>
</dbReference>
<feature type="coiled-coil region" evidence="1">
    <location>
        <begin position="23"/>
        <end position="50"/>
    </location>
</feature>
<dbReference type="AlphaFoldDB" id="A0AAU8JA15"/>
<evidence type="ECO:0000256" key="1">
    <source>
        <dbReference type="SAM" id="Coils"/>
    </source>
</evidence>
<evidence type="ECO:0000259" key="2">
    <source>
        <dbReference type="SMART" id="SM01093"/>
    </source>
</evidence>
<dbReference type="RefSeq" id="WP_190877377.1">
    <property type="nucleotide sequence ID" value="NZ_CP159837.1"/>
</dbReference>
<gene>
    <name evidence="3" type="ORF">ABWT76_004322</name>
</gene>
<dbReference type="InterPro" id="IPR039314">
    <property type="entry name" value="CP12-like"/>
</dbReference>
<dbReference type="EMBL" id="CP159837">
    <property type="protein sequence ID" value="XCM35629.1"/>
    <property type="molecule type" value="Genomic_DNA"/>
</dbReference>
<dbReference type="PANTHER" id="PTHR33921:SF15">
    <property type="entry name" value="CALVIN CYCLE PROTEIN CP12-2, CHLOROPLASTIC"/>
    <property type="match status" value="1"/>
</dbReference>
<protein>
    <submittedName>
        <fullName evidence="3">Calvin cycle protein CP12</fullName>
    </submittedName>
</protein>
<name>A0AAU8JA15_9CYAN</name>